<gene>
    <name evidence="1" type="ordered locus">DVU_2880</name>
</gene>
<dbReference type="AlphaFoldDB" id="Q727H5"/>
<dbReference type="KEGG" id="dvu:DVU_2880"/>
<keyword evidence="2" id="KW-1185">Reference proteome</keyword>
<dbReference type="EMBL" id="AE017285">
    <property type="protein sequence ID" value="AAS97352.1"/>
    <property type="molecule type" value="Genomic_DNA"/>
</dbReference>
<dbReference type="PaxDb" id="882-DVU_2880"/>
<reference evidence="1 2" key="1">
    <citation type="journal article" date="2004" name="Nat. Biotechnol.">
        <title>The genome sequence of the anaerobic, sulfate-reducing bacterium Desulfovibrio vulgaris Hildenborough.</title>
        <authorList>
            <person name="Heidelberg J.F."/>
            <person name="Seshadri R."/>
            <person name="Haveman S.A."/>
            <person name="Hemme C.L."/>
            <person name="Paulsen I.T."/>
            <person name="Kolonay J.F."/>
            <person name="Eisen J.A."/>
            <person name="Ward N."/>
            <person name="Methe B."/>
            <person name="Brinkac L.M."/>
            <person name="Daugherty S.C."/>
            <person name="Deboy R.T."/>
            <person name="Dodson R.J."/>
            <person name="Durkin A.S."/>
            <person name="Madupu R."/>
            <person name="Nelson W.C."/>
            <person name="Sullivan S.A."/>
            <person name="Fouts D."/>
            <person name="Haft D.H."/>
            <person name="Selengut J."/>
            <person name="Peterson J.D."/>
            <person name="Davidsen T.M."/>
            <person name="Zafar N."/>
            <person name="Zhou L."/>
            <person name="Radune D."/>
            <person name="Dimitrov G."/>
            <person name="Hance M."/>
            <person name="Tran K."/>
            <person name="Khouri H."/>
            <person name="Gill J."/>
            <person name="Utterback T.R."/>
            <person name="Feldblyum T.V."/>
            <person name="Wall J.D."/>
            <person name="Voordouw G."/>
            <person name="Fraser C.M."/>
        </authorList>
    </citation>
    <scope>NUCLEOTIDE SEQUENCE [LARGE SCALE GENOMIC DNA]</scope>
    <source>
        <strain evidence="2">ATCC 29579 / DSM 644 / NCIMB 8303 / VKM B-1760 / Hildenborough</strain>
    </source>
</reference>
<dbReference type="STRING" id="882.DVU_2880"/>
<dbReference type="Proteomes" id="UP000002194">
    <property type="component" value="Chromosome"/>
</dbReference>
<name>Q727H5_NITV2</name>
<evidence type="ECO:0000313" key="1">
    <source>
        <dbReference type="EMBL" id="AAS97352.1"/>
    </source>
</evidence>
<organism evidence="1 2">
    <name type="scientific">Nitratidesulfovibrio vulgaris (strain ATCC 29579 / DSM 644 / CCUG 34227 / NCIMB 8303 / VKM B-1760 / Hildenborough)</name>
    <name type="common">Desulfovibrio vulgaris</name>
    <dbReference type="NCBI Taxonomy" id="882"/>
    <lineage>
        <taxon>Bacteria</taxon>
        <taxon>Pseudomonadati</taxon>
        <taxon>Thermodesulfobacteriota</taxon>
        <taxon>Desulfovibrionia</taxon>
        <taxon>Desulfovibrionales</taxon>
        <taxon>Desulfovibrionaceae</taxon>
        <taxon>Nitratidesulfovibrio</taxon>
    </lineage>
</organism>
<dbReference type="HOGENOM" id="CLU_3250583_0_0_7"/>
<accession>Q727H5</accession>
<protein>
    <submittedName>
        <fullName evidence="1">Uncharacterized protein</fullName>
    </submittedName>
</protein>
<dbReference type="EnsemblBacteria" id="AAS97352">
    <property type="protein sequence ID" value="AAS97352"/>
    <property type="gene ID" value="DVU_2880"/>
</dbReference>
<evidence type="ECO:0000313" key="2">
    <source>
        <dbReference type="Proteomes" id="UP000002194"/>
    </source>
</evidence>
<proteinExistence type="predicted"/>
<sequence length="42" mass="4759">MFFHNKFNEWEHGTFDVGDAHNSQSCACAWQDTAADSPNLQT</sequence>